<evidence type="ECO:0000313" key="7">
    <source>
        <dbReference type="Proteomes" id="UP000439113"/>
    </source>
</evidence>
<dbReference type="EMBL" id="WNKS01000006">
    <property type="protein sequence ID" value="MTV31254.1"/>
    <property type="molecule type" value="Genomic_DNA"/>
</dbReference>
<comment type="similarity">
    <text evidence="1">Belongs to the glycosyltransferase 2 family.</text>
</comment>
<dbReference type="InterPro" id="IPR001173">
    <property type="entry name" value="Glyco_trans_2-like"/>
</dbReference>
<dbReference type="AlphaFoldDB" id="A0A6N8DR09"/>
<dbReference type="SUPFAM" id="SSF53448">
    <property type="entry name" value="Nucleotide-diphospho-sugar transferases"/>
    <property type="match status" value="1"/>
</dbReference>
<name>A0A6N8DR09_RHOAC</name>
<keyword evidence="3 6" id="KW-0808">Transferase</keyword>
<evidence type="ECO:0000256" key="3">
    <source>
        <dbReference type="ARBA" id="ARBA00022679"/>
    </source>
</evidence>
<dbReference type="Gene3D" id="3.90.550.10">
    <property type="entry name" value="Spore Coat Polysaccharide Biosynthesis Protein SpsA, Chain A"/>
    <property type="match status" value="1"/>
</dbReference>
<dbReference type="GO" id="GO:0016757">
    <property type="term" value="F:glycosyltransferase activity"/>
    <property type="evidence" value="ECO:0007669"/>
    <property type="project" value="UniProtKB-KW"/>
</dbReference>
<feature type="compositionally biased region" description="Basic residues" evidence="4">
    <location>
        <begin position="32"/>
        <end position="43"/>
    </location>
</feature>
<proteinExistence type="inferred from homology"/>
<dbReference type="CDD" id="cd04186">
    <property type="entry name" value="GT_2_like_c"/>
    <property type="match status" value="1"/>
</dbReference>
<dbReference type="Pfam" id="PF00535">
    <property type="entry name" value="Glycos_transf_2"/>
    <property type="match status" value="1"/>
</dbReference>
<dbReference type="OrthoDB" id="8416156at2"/>
<evidence type="ECO:0000313" key="6">
    <source>
        <dbReference type="EMBL" id="MTV31254.1"/>
    </source>
</evidence>
<feature type="domain" description="Glycosyltransferase 2-like" evidence="5">
    <location>
        <begin position="89"/>
        <end position="266"/>
    </location>
</feature>
<comment type="caution">
    <text evidence="6">The sequence shown here is derived from an EMBL/GenBank/DDBJ whole genome shotgun (WGS) entry which is preliminary data.</text>
</comment>
<organism evidence="6 7">
    <name type="scientific">Rhodoblastus acidophilus</name>
    <name type="common">Rhodopseudomonas acidophila</name>
    <dbReference type="NCBI Taxonomy" id="1074"/>
    <lineage>
        <taxon>Bacteria</taxon>
        <taxon>Pseudomonadati</taxon>
        <taxon>Pseudomonadota</taxon>
        <taxon>Alphaproteobacteria</taxon>
        <taxon>Hyphomicrobiales</taxon>
        <taxon>Rhodoblastaceae</taxon>
        <taxon>Rhodoblastus</taxon>
    </lineage>
</organism>
<dbReference type="Proteomes" id="UP000439113">
    <property type="component" value="Unassembled WGS sequence"/>
</dbReference>
<dbReference type="PANTHER" id="PTHR43179">
    <property type="entry name" value="RHAMNOSYLTRANSFERASE WBBL"/>
    <property type="match status" value="1"/>
</dbReference>
<sequence>MRRSFRSRRMTGARRIPASGDGAASPRAAIRSSRRACSRRRRMTSISPTGSRFCAQPGSTANAPARFSPPRTRRRRPLVAAPAGDETLTIVLVHFNTPLATARCVSSALNVVRPAFGDGFRMVVVDNCSEPRAFERLQDEIAALAAPEVLLFRNCINAGFGLGCMMALNFSAGGFIAFINSDTEFDTDCFSPLIAHMQANPAIGVIGPQHLSQDGAPTRSYGFDDGLCARLSRREKFDPAALPGAPIDVDYVFGAFMMFRREALAQCGGFDPTIFLFYEEMDICQRLRAAGWRIVFHPGASFRHIGQASLKGADTKPESDRALLYVIRKNKGFLSWLGLFLSKLVSYALRAPFRARHRILLRRLVTMGPPQASSWRVDQACNFEYTNHTVSEGSVRKSYSARAEIRPSPEGFPRDFVFADREAILRKPYHVTLRR</sequence>
<evidence type="ECO:0000256" key="4">
    <source>
        <dbReference type="SAM" id="MobiDB-lite"/>
    </source>
</evidence>
<gene>
    <name evidence="6" type="ORF">GJ654_09625</name>
</gene>
<dbReference type="InterPro" id="IPR029044">
    <property type="entry name" value="Nucleotide-diphossugar_trans"/>
</dbReference>
<keyword evidence="2" id="KW-0328">Glycosyltransferase</keyword>
<feature type="compositionally biased region" description="Basic residues" evidence="4">
    <location>
        <begin position="1"/>
        <end position="12"/>
    </location>
</feature>
<evidence type="ECO:0000259" key="5">
    <source>
        <dbReference type="Pfam" id="PF00535"/>
    </source>
</evidence>
<evidence type="ECO:0000256" key="2">
    <source>
        <dbReference type="ARBA" id="ARBA00022676"/>
    </source>
</evidence>
<protein>
    <submittedName>
        <fullName evidence="6">Glycosyltransferase</fullName>
    </submittedName>
</protein>
<evidence type="ECO:0000256" key="1">
    <source>
        <dbReference type="ARBA" id="ARBA00006739"/>
    </source>
</evidence>
<dbReference type="PANTHER" id="PTHR43179:SF12">
    <property type="entry name" value="GALACTOFURANOSYLTRANSFERASE GLFT2"/>
    <property type="match status" value="1"/>
</dbReference>
<reference evidence="6 7" key="1">
    <citation type="submission" date="2019-11" db="EMBL/GenBank/DDBJ databases">
        <title>Whole-genome sequence of a Rhodoblastus acidophilus DSM 142.</title>
        <authorList>
            <person name="Kyndt J.A."/>
            <person name="Meyer T.E."/>
        </authorList>
    </citation>
    <scope>NUCLEOTIDE SEQUENCE [LARGE SCALE GENOMIC DNA]</scope>
    <source>
        <strain evidence="6 7">DSM 142</strain>
    </source>
</reference>
<feature type="region of interest" description="Disordered" evidence="4">
    <location>
        <begin position="1"/>
        <end position="75"/>
    </location>
</feature>
<accession>A0A6N8DR09</accession>